<protein>
    <submittedName>
        <fullName evidence="2">Uncharacterized protein</fullName>
    </submittedName>
</protein>
<reference evidence="2 3" key="1">
    <citation type="submission" date="2018-08" db="EMBL/GenBank/DDBJ databases">
        <title>Genome and evolution of the arbuscular mycorrhizal fungus Diversispora epigaea (formerly Glomus versiforme) and its bacterial endosymbionts.</title>
        <authorList>
            <person name="Sun X."/>
            <person name="Fei Z."/>
            <person name="Harrison M."/>
        </authorList>
    </citation>
    <scope>NUCLEOTIDE SEQUENCE [LARGE SCALE GENOMIC DNA]</scope>
    <source>
        <strain evidence="2 3">IT104</strain>
    </source>
</reference>
<dbReference type="AlphaFoldDB" id="A0A397JW62"/>
<feature type="compositionally biased region" description="Polar residues" evidence="1">
    <location>
        <begin position="230"/>
        <end position="244"/>
    </location>
</feature>
<feature type="compositionally biased region" description="Polar residues" evidence="1">
    <location>
        <begin position="133"/>
        <end position="146"/>
    </location>
</feature>
<organism evidence="2 3">
    <name type="scientific">Diversispora epigaea</name>
    <dbReference type="NCBI Taxonomy" id="1348612"/>
    <lineage>
        <taxon>Eukaryota</taxon>
        <taxon>Fungi</taxon>
        <taxon>Fungi incertae sedis</taxon>
        <taxon>Mucoromycota</taxon>
        <taxon>Glomeromycotina</taxon>
        <taxon>Glomeromycetes</taxon>
        <taxon>Diversisporales</taxon>
        <taxon>Diversisporaceae</taxon>
        <taxon>Diversispora</taxon>
    </lineage>
</organism>
<accession>A0A397JW62</accession>
<proteinExistence type="predicted"/>
<sequence>MKQNNSRFHHFSILQPFHQQLFQGSTSKYRIVQQQQTGKDYIVEKVWENMKKMDEINNEQQQKRHFPNSYNNNNDISNKTLSSPQITPNFAFPKNQLPPQHPQKPLQHQYASSNVNSISASQNSFGDLKRQISSDYGPISSQQRQNKGLLLKPLSTTQIITKTKQLSQQQQQRNSTNSSSNHLYQPRQSNNSKNNSIKSVIRSDTLKTSSSTSSNDNNSLVSHANNNNNIQQPRPGNTQKFRFA</sequence>
<gene>
    <name evidence="2" type="ORF">Glove_21g124</name>
</gene>
<feature type="compositionally biased region" description="Low complexity" evidence="1">
    <location>
        <begin position="163"/>
        <end position="180"/>
    </location>
</feature>
<dbReference type="EMBL" id="PQFF01000019">
    <property type="protein sequence ID" value="RHZ88670.1"/>
    <property type="molecule type" value="Genomic_DNA"/>
</dbReference>
<evidence type="ECO:0000313" key="2">
    <source>
        <dbReference type="EMBL" id="RHZ88670.1"/>
    </source>
</evidence>
<dbReference type="Proteomes" id="UP000266861">
    <property type="component" value="Unassembled WGS sequence"/>
</dbReference>
<feature type="region of interest" description="Disordered" evidence="1">
    <location>
        <begin position="163"/>
        <end position="244"/>
    </location>
</feature>
<feature type="compositionally biased region" description="Low complexity" evidence="1">
    <location>
        <begin position="68"/>
        <end position="78"/>
    </location>
</feature>
<keyword evidence="3" id="KW-1185">Reference proteome</keyword>
<comment type="caution">
    <text evidence="2">The sequence shown here is derived from an EMBL/GenBank/DDBJ whole genome shotgun (WGS) entry which is preliminary data.</text>
</comment>
<evidence type="ECO:0000256" key="1">
    <source>
        <dbReference type="SAM" id="MobiDB-lite"/>
    </source>
</evidence>
<feature type="region of interest" description="Disordered" evidence="1">
    <location>
        <begin position="59"/>
        <end position="112"/>
    </location>
</feature>
<feature type="compositionally biased region" description="Low complexity" evidence="1">
    <location>
        <begin position="189"/>
        <end position="199"/>
    </location>
</feature>
<evidence type="ECO:0000313" key="3">
    <source>
        <dbReference type="Proteomes" id="UP000266861"/>
    </source>
</evidence>
<feature type="compositionally biased region" description="Low complexity" evidence="1">
    <location>
        <begin position="206"/>
        <end position="229"/>
    </location>
</feature>
<feature type="compositionally biased region" description="Polar residues" evidence="1">
    <location>
        <begin position="79"/>
        <end position="88"/>
    </location>
</feature>
<name>A0A397JW62_9GLOM</name>
<feature type="compositionally biased region" description="Low complexity" evidence="1">
    <location>
        <begin position="93"/>
        <end position="109"/>
    </location>
</feature>
<feature type="region of interest" description="Disordered" evidence="1">
    <location>
        <begin position="131"/>
        <end position="150"/>
    </location>
</feature>